<dbReference type="PANTHER" id="PTHR42790:SF19">
    <property type="entry name" value="KYNURENINE_ALPHA-AMINOADIPATE AMINOTRANSFERASE, MITOCHONDRIAL"/>
    <property type="match status" value="1"/>
</dbReference>
<keyword evidence="4" id="KW-0032">Aminotransferase</keyword>
<dbReference type="GO" id="GO:0030170">
    <property type="term" value="F:pyridoxal phosphate binding"/>
    <property type="evidence" value="ECO:0007669"/>
    <property type="project" value="InterPro"/>
</dbReference>
<dbReference type="RefSeq" id="WP_092637860.1">
    <property type="nucleotide sequence ID" value="NZ_FNID01000003.1"/>
</dbReference>
<evidence type="ECO:0000256" key="6">
    <source>
        <dbReference type="ARBA" id="ARBA00022898"/>
    </source>
</evidence>
<reference evidence="8 9" key="1">
    <citation type="submission" date="2016-10" db="EMBL/GenBank/DDBJ databases">
        <authorList>
            <person name="de Groot N.N."/>
        </authorList>
    </citation>
    <scope>NUCLEOTIDE SEQUENCE [LARGE SCALE GENOMIC DNA]</scope>
    <source>
        <strain evidence="8 9">CGMCC 1.5012</strain>
    </source>
</reference>
<accession>A0A1G9V9D2</accession>
<comment type="cofactor">
    <cofactor evidence="1">
        <name>pyridoxal 5'-phosphate</name>
        <dbReference type="ChEBI" id="CHEBI:597326"/>
    </cofactor>
</comment>
<dbReference type="AlphaFoldDB" id="A0A1G9V9D2"/>
<comment type="similarity">
    <text evidence="2">Belongs to the class-I pyridoxal-phosphate-dependent aminotransferase family.</text>
</comment>
<proteinExistence type="inferred from homology"/>
<dbReference type="FunFam" id="3.40.640.10:FF:000053">
    <property type="entry name" value="Aminotransferase, class I"/>
    <property type="match status" value="1"/>
</dbReference>
<dbReference type="GO" id="GO:0008483">
    <property type="term" value="F:transaminase activity"/>
    <property type="evidence" value="ECO:0007669"/>
    <property type="project" value="UniProtKB-KW"/>
</dbReference>
<comment type="subunit">
    <text evidence="3">Homodimer.</text>
</comment>
<sequence>MQYTFSDKIATLQPSAIREILKFTADPQVIPFAAGNPAPEAFPTALVGEITSEIFAERPIAALQYSITEGYPQLRTMLKDMLKSRYHAGRDSDELIIVSGAQQGVELATKVLCNEGDTVICEKPSFIGSLNSFKSYNTHLVGIELQDDGIDLTALEDALKANKNVRFIYLIPNFQNPSGKTMSLEKRKAAYALAKRYGTMILEDNPYGDLRFEGEDIPSIKSFDEDGIVIYLGSFSKVLSPGLRVGYVCAPGPIVQKMVVAKQASDVHTGILSQMICAEFLTRVDYNAHIAHLQQIYRKKCALMLGGMDAGFGGKVDYTRPQGGLFLWCTLPKGSDMMGFCTEAVHRKVAVVPGSAFMTSDKDETTSFRMNFSTPTDEQIEKGVDILSKLIRERF</sequence>
<dbReference type="InterPro" id="IPR015424">
    <property type="entry name" value="PyrdxlP-dep_Trfase"/>
</dbReference>
<keyword evidence="6" id="KW-0663">Pyridoxal phosphate</keyword>
<dbReference type="EMBL" id="FNID01000003">
    <property type="protein sequence ID" value="SDM68802.1"/>
    <property type="molecule type" value="Genomic_DNA"/>
</dbReference>
<dbReference type="SUPFAM" id="SSF53383">
    <property type="entry name" value="PLP-dependent transferases"/>
    <property type="match status" value="1"/>
</dbReference>
<feature type="domain" description="Aminotransferase class I/classII large" evidence="7">
    <location>
        <begin position="58"/>
        <end position="386"/>
    </location>
</feature>
<dbReference type="GO" id="GO:1901605">
    <property type="term" value="P:alpha-amino acid metabolic process"/>
    <property type="evidence" value="ECO:0007669"/>
    <property type="project" value="TreeGrafter"/>
</dbReference>
<evidence type="ECO:0000259" key="7">
    <source>
        <dbReference type="Pfam" id="PF00155"/>
    </source>
</evidence>
<keyword evidence="9" id="KW-1185">Reference proteome</keyword>
<evidence type="ECO:0000256" key="1">
    <source>
        <dbReference type="ARBA" id="ARBA00001933"/>
    </source>
</evidence>
<name>A0A1G9V9D2_9FIRM</name>
<evidence type="ECO:0000256" key="2">
    <source>
        <dbReference type="ARBA" id="ARBA00007441"/>
    </source>
</evidence>
<evidence type="ECO:0000256" key="3">
    <source>
        <dbReference type="ARBA" id="ARBA00011738"/>
    </source>
</evidence>
<dbReference type="Pfam" id="PF00155">
    <property type="entry name" value="Aminotran_1_2"/>
    <property type="match status" value="1"/>
</dbReference>
<evidence type="ECO:0000256" key="4">
    <source>
        <dbReference type="ARBA" id="ARBA00022576"/>
    </source>
</evidence>
<dbReference type="PANTHER" id="PTHR42790">
    <property type="entry name" value="AMINOTRANSFERASE"/>
    <property type="match status" value="1"/>
</dbReference>
<evidence type="ECO:0000313" key="9">
    <source>
        <dbReference type="Proteomes" id="UP000199182"/>
    </source>
</evidence>
<dbReference type="InterPro" id="IPR015421">
    <property type="entry name" value="PyrdxlP-dep_Trfase_major"/>
</dbReference>
<dbReference type="InterPro" id="IPR004839">
    <property type="entry name" value="Aminotransferase_I/II_large"/>
</dbReference>
<protein>
    <submittedName>
        <fullName evidence="8">2-aminoadipate transaminase</fullName>
    </submittedName>
</protein>
<keyword evidence="5" id="KW-0808">Transferase</keyword>
<dbReference type="OrthoDB" id="9802328at2"/>
<evidence type="ECO:0000256" key="5">
    <source>
        <dbReference type="ARBA" id="ARBA00022679"/>
    </source>
</evidence>
<dbReference type="STRING" id="258515.SAMN05192585_10399"/>
<gene>
    <name evidence="8" type="ORF">SAMN05192585_10399</name>
</gene>
<dbReference type="InterPro" id="IPR050859">
    <property type="entry name" value="Class-I_PLP-dep_aminotransf"/>
</dbReference>
<evidence type="ECO:0000313" key="8">
    <source>
        <dbReference type="EMBL" id="SDM68802.1"/>
    </source>
</evidence>
<dbReference type="Proteomes" id="UP000199182">
    <property type="component" value="Unassembled WGS sequence"/>
</dbReference>
<dbReference type="InterPro" id="IPR015422">
    <property type="entry name" value="PyrdxlP-dep_Trfase_small"/>
</dbReference>
<organism evidence="8 9">
    <name type="scientific">Acetanaerobacterium elongatum</name>
    <dbReference type="NCBI Taxonomy" id="258515"/>
    <lineage>
        <taxon>Bacteria</taxon>
        <taxon>Bacillati</taxon>
        <taxon>Bacillota</taxon>
        <taxon>Clostridia</taxon>
        <taxon>Eubacteriales</taxon>
        <taxon>Oscillospiraceae</taxon>
        <taxon>Acetanaerobacterium</taxon>
    </lineage>
</organism>
<dbReference type="Gene3D" id="3.40.640.10">
    <property type="entry name" value="Type I PLP-dependent aspartate aminotransferase-like (Major domain)"/>
    <property type="match status" value="1"/>
</dbReference>
<dbReference type="CDD" id="cd00609">
    <property type="entry name" value="AAT_like"/>
    <property type="match status" value="1"/>
</dbReference>
<dbReference type="Gene3D" id="3.90.1150.10">
    <property type="entry name" value="Aspartate Aminotransferase, domain 1"/>
    <property type="match status" value="1"/>
</dbReference>